<comment type="caution">
    <text evidence="1">The sequence shown here is derived from an EMBL/GenBank/DDBJ whole genome shotgun (WGS) entry which is preliminary data.</text>
</comment>
<organism evidence="1 2">
    <name type="scientific">Bacteroides uniformis (strain ATCC 8492 / DSM 6597 / CCUG 4942 / CIP 103695 / JCM 5828 / KCTC 5204 / NCTC 13054 / VPI 0061)</name>
    <dbReference type="NCBI Taxonomy" id="411479"/>
    <lineage>
        <taxon>Bacteria</taxon>
        <taxon>Pseudomonadati</taxon>
        <taxon>Bacteroidota</taxon>
        <taxon>Bacteroidia</taxon>
        <taxon>Bacteroidales</taxon>
        <taxon>Bacteroidaceae</taxon>
        <taxon>Bacteroides</taxon>
    </lineage>
</organism>
<reference evidence="1" key="1">
    <citation type="submission" date="2007-06" db="EMBL/GenBank/DDBJ databases">
        <authorList>
            <person name="Fulton L."/>
            <person name="Clifton S."/>
            <person name="Fulton B."/>
            <person name="Xu J."/>
            <person name="Minx P."/>
            <person name="Pepin K.H."/>
            <person name="Johnson M."/>
            <person name="Thiruvilangam P."/>
            <person name="Bhonagiri V."/>
            <person name="Nash W.E."/>
            <person name="Mardis E.R."/>
            <person name="Wilson R.K."/>
        </authorList>
    </citation>
    <scope>NUCLEOTIDE SEQUENCE [LARGE SCALE GENOMIC DNA]</scope>
    <source>
        <strain evidence="1">ATCC 8492</strain>
    </source>
</reference>
<dbReference type="AlphaFoldDB" id="A0ABC9N5M3"/>
<sequence length="34" mass="3740">MPNCSEQPQIYTCGSLSVSLAELKSFFLSEITIC</sequence>
<keyword evidence="2" id="KW-1185">Reference proteome</keyword>
<proteinExistence type="predicted"/>
<name>A0ABC9N5M3_BACUC</name>
<evidence type="ECO:0000313" key="1">
    <source>
        <dbReference type="EMBL" id="EDO52029.1"/>
    </source>
</evidence>
<reference evidence="1" key="2">
    <citation type="submission" date="2013-11" db="EMBL/GenBank/DDBJ databases">
        <title>Draft genome sequence of Bacteroides uniformis (ATCC 8492).</title>
        <authorList>
            <person name="Sudarsanam P."/>
            <person name="Ley R."/>
            <person name="Guruge J."/>
            <person name="Turnbaugh P.J."/>
            <person name="Mahowald M."/>
            <person name="Liep D."/>
            <person name="Gordon J."/>
        </authorList>
    </citation>
    <scope>NUCLEOTIDE SEQUENCE</scope>
    <source>
        <strain evidence="1">ATCC 8492</strain>
    </source>
</reference>
<gene>
    <name evidence="1" type="ORF">BACUNI_04583</name>
</gene>
<evidence type="ECO:0000313" key="2">
    <source>
        <dbReference type="Proteomes" id="UP000004110"/>
    </source>
</evidence>
<protein>
    <submittedName>
        <fullName evidence="1">Uncharacterized protein</fullName>
    </submittedName>
</protein>
<dbReference type="Proteomes" id="UP000004110">
    <property type="component" value="Unassembled WGS sequence"/>
</dbReference>
<accession>A0ABC9N5M3</accession>
<dbReference type="EMBL" id="AAYH02000049">
    <property type="protein sequence ID" value="EDO52029.1"/>
    <property type="molecule type" value="Genomic_DNA"/>
</dbReference>